<dbReference type="GeneID" id="106685261"/>
<sequence length="177" mass="19877">MKHILGVGLMTVFLLLAGKGRSSPSLGHTRNAMGGYNMNYDSEEEAASSYLGKDSIFKYSPQEETIAKILKSFGSCQAKHPLSADELTALKNQDTEMHFSHDAKCFFACMFKAADLLKNGRIIPENLIEYFNEDSIGVSNSREIIEYCNQEVSESEPDLCEYVYKMTKCWTKKILTS</sequence>
<keyword evidence="1" id="KW-0732">Signal</keyword>
<dbReference type="AlphaFoldDB" id="A0A1L2JGT7"/>
<dbReference type="GO" id="GO:0005549">
    <property type="term" value="F:odorant binding"/>
    <property type="evidence" value="ECO:0007669"/>
    <property type="project" value="InterPro"/>
</dbReference>
<evidence type="ECO:0000256" key="1">
    <source>
        <dbReference type="SAM" id="SignalP"/>
    </source>
</evidence>
<evidence type="ECO:0000313" key="2">
    <source>
        <dbReference type="EMBL" id="AOV87033.1"/>
    </source>
</evidence>
<dbReference type="CDD" id="cd23992">
    <property type="entry name" value="PBP_GOBP"/>
    <property type="match status" value="1"/>
</dbReference>
<feature type="signal peptide" evidence="1">
    <location>
        <begin position="1"/>
        <end position="22"/>
    </location>
</feature>
<reference evidence="2" key="1">
    <citation type="submission" date="2015-10" db="EMBL/GenBank/DDBJ databases">
        <authorList>
            <person name="Gilbert D.G."/>
        </authorList>
    </citation>
    <scope>NUCLEOTIDE SEQUENCE</scope>
</reference>
<dbReference type="SMR" id="A0A1L2JGT7"/>
<dbReference type="SUPFAM" id="SSF47565">
    <property type="entry name" value="Insect pheromone/odorant-binding proteins"/>
    <property type="match status" value="1"/>
</dbReference>
<dbReference type="SMART" id="SM00708">
    <property type="entry name" value="PhBP"/>
    <property type="match status" value="1"/>
</dbReference>
<dbReference type="Pfam" id="PF01395">
    <property type="entry name" value="PBP_GOBP"/>
    <property type="match status" value="1"/>
</dbReference>
<feature type="chain" id="PRO_5009852147" evidence="1">
    <location>
        <begin position="23"/>
        <end position="177"/>
    </location>
</feature>
<proteinExistence type="evidence at transcript level"/>
<dbReference type="EMBL" id="KT875752">
    <property type="protein sequence ID" value="AOV87033.1"/>
    <property type="molecule type" value="mRNA"/>
</dbReference>
<dbReference type="Gene3D" id="1.10.238.20">
    <property type="entry name" value="Pheromone/general odorant binding protein domain"/>
    <property type="match status" value="1"/>
</dbReference>
<accession>A0A1L2JGT7</accession>
<name>A0A1L2JGT7_HALHY</name>
<organism evidence="2">
    <name type="scientific">Halyomorpha halys</name>
    <name type="common">Brown marmorated stink bug</name>
    <name type="synonym">Pentatoma halys</name>
    <dbReference type="NCBI Taxonomy" id="286706"/>
    <lineage>
        <taxon>Eukaryota</taxon>
        <taxon>Metazoa</taxon>
        <taxon>Ecdysozoa</taxon>
        <taxon>Arthropoda</taxon>
        <taxon>Hexapoda</taxon>
        <taxon>Insecta</taxon>
        <taxon>Pterygota</taxon>
        <taxon>Neoptera</taxon>
        <taxon>Paraneoptera</taxon>
        <taxon>Hemiptera</taxon>
        <taxon>Heteroptera</taxon>
        <taxon>Panheteroptera</taxon>
        <taxon>Pentatomomorpha</taxon>
        <taxon>Pentatomoidea</taxon>
        <taxon>Pentatomidae</taxon>
        <taxon>Pentatominae</taxon>
        <taxon>Halyomorpha</taxon>
    </lineage>
</organism>
<dbReference type="KEGG" id="hhal:106685261"/>
<dbReference type="RefSeq" id="XP_014283313.1">
    <property type="nucleotide sequence ID" value="XM_014427827.3"/>
</dbReference>
<reference evidence="2" key="2">
    <citation type="journal article" date="2016" name="Insect Mol. Biol.">
        <title>Identification and expression profile of odorant-binding proteins in Halyomorpha halys (Hemiptera: Pentatomidae).</title>
        <authorList>
            <person name="Paula D.P."/>
            <person name="Togawa R.C."/>
            <person name="Costa M.M."/>
            <person name="Grynberg P."/>
            <person name="Martins N.F."/>
            <person name="Andow D.A."/>
        </authorList>
    </citation>
    <scope>NUCLEOTIDE SEQUENCE</scope>
</reference>
<dbReference type="InterPro" id="IPR006170">
    <property type="entry name" value="PBP/GOBP"/>
</dbReference>
<protein>
    <submittedName>
        <fullName evidence="2">Odorant-binding protein 16</fullName>
    </submittedName>
</protein>
<dbReference type="InterPro" id="IPR036728">
    <property type="entry name" value="PBP_GOBP_sf"/>
</dbReference>
<dbReference type="OrthoDB" id="6614733at2759"/>